<accession>A0A6N2CHV3</accession>
<name>A0A6N2CHV3_SOLCI</name>
<sequence length="236" mass="26862">MGISKLMVNKCMSSMLIPSMYMFPIIVHAEKIEEQKLKQVGKELKRTRVEDGNSSKLDLRFNIRQGSKRGFLTKVLLTLQGPTRVKCLPLSRKRENRDFPMLKGQGRENSQAQESAPNSNAPMMNRSILSNPENGIGETYLQKSASFHVLKLVISKGFLYHIVRVKNVESESPPLELVPAVKDFLEVFRNALPGTPPKRERDFDIYLLPDTQPIPIPPYQIGSTKLKNKRLNSRIF</sequence>
<feature type="region of interest" description="Disordered" evidence="1">
    <location>
        <begin position="96"/>
        <end position="124"/>
    </location>
</feature>
<dbReference type="EMBL" id="RXGB01000006">
    <property type="protein sequence ID" value="TMX05798.1"/>
    <property type="molecule type" value="Genomic_DNA"/>
</dbReference>
<protein>
    <submittedName>
        <fullName evidence="2">Uncharacterized protein</fullName>
    </submittedName>
</protein>
<organism evidence="2">
    <name type="scientific">Solanum chilense</name>
    <name type="common">Tomato</name>
    <name type="synonym">Lycopersicon chilense</name>
    <dbReference type="NCBI Taxonomy" id="4083"/>
    <lineage>
        <taxon>Eukaryota</taxon>
        <taxon>Viridiplantae</taxon>
        <taxon>Streptophyta</taxon>
        <taxon>Embryophyta</taxon>
        <taxon>Tracheophyta</taxon>
        <taxon>Spermatophyta</taxon>
        <taxon>Magnoliopsida</taxon>
        <taxon>eudicotyledons</taxon>
        <taxon>Gunneridae</taxon>
        <taxon>Pentapetalae</taxon>
        <taxon>asterids</taxon>
        <taxon>lamiids</taxon>
        <taxon>Solanales</taxon>
        <taxon>Solanaceae</taxon>
        <taxon>Solanoideae</taxon>
        <taxon>Solaneae</taxon>
        <taxon>Solanum</taxon>
        <taxon>Solanum subgen. Lycopersicon</taxon>
    </lineage>
</organism>
<dbReference type="AlphaFoldDB" id="A0A6N2CHV3"/>
<gene>
    <name evidence="2" type="ORF">EJD97_020521</name>
</gene>
<comment type="caution">
    <text evidence="2">The sequence shown here is derived from an EMBL/GenBank/DDBJ whole genome shotgun (WGS) entry which is preliminary data.</text>
</comment>
<proteinExistence type="predicted"/>
<reference evidence="2" key="1">
    <citation type="submission" date="2019-05" db="EMBL/GenBank/DDBJ databases">
        <title>The de novo reference genome and transcriptome assemblies of the wild tomato species Solanum chilense.</title>
        <authorList>
            <person name="Stam R."/>
            <person name="Nosenko T."/>
            <person name="Hoerger A.C."/>
            <person name="Stephan W."/>
            <person name="Seidel M.A."/>
            <person name="Kuhn J.M.M."/>
            <person name="Haberer G."/>
            <person name="Tellier A."/>
        </authorList>
    </citation>
    <scope>NUCLEOTIDE SEQUENCE</scope>
    <source>
        <tissue evidence="2">Mature leaves</tissue>
    </source>
</reference>
<evidence type="ECO:0000313" key="2">
    <source>
        <dbReference type="EMBL" id="TMX05798.1"/>
    </source>
</evidence>
<feature type="compositionally biased region" description="Polar residues" evidence="1">
    <location>
        <begin position="107"/>
        <end position="124"/>
    </location>
</feature>
<evidence type="ECO:0000256" key="1">
    <source>
        <dbReference type="SAM" id="MobiDB-lite"/>
    </source>
</evidence>